<dbReference type="RefSeq" id="WP_146071513.1">
    <property type="nucleotide sequence ID" value="NZ_FNUY01000018.1"/>
</dbReference>
<evidence type="ECO:0000256" key="1">
    <source>
        <dbReference type="SAM" id="MobiDB-lite"/>
    </source>
</evidence>
<feature type="compositionally biased region" description="Basic and acidic residues" evidence="1">
    <location>
        <begin position="119"/>
        <end position="129"/>
    </location>
</feature>
<accession>A0A1H6D8A2</accession>
<evidence type="ECO:0000313" key="3">
    <source>
        <dbReference type="Proteomes" id="UP000236743"/>
    </source>
</evidence>
<organism evidence="2 3">
    <name type="scientific">Bosea lathyri</name>
    <dbReference type="NCBI Taxonomy" id="1036778"/>
    <lineage>
        <taxon>Bacteria</taxon>
        <taxon>Pseudomonadati</taxon>
        <taxon>Pseudomonadota</taxon>
        <taxon>Alphaproteobacteria</taxon>
        <taxon>Hyphomicrobiales</taxon>
        <taxon>Boseaceae</taxon>
        <taxon>Bosea</taxon>
    </lineage>
</organism>
<dbReference type="Proteomes" id="UP000236743">
    <property type="component" value="Unassembled WGS sequence"/>
</dbReference>
<feature type="compositionally biased region" description="Basic and acidic residues" evidence="1">
    <location>
        <begin position="73"/>
        <end position="86"/>
    </location>
</feature>
<evidence type="ECO:0000313" key="2">
    <source>
        <dbReference type="EMBL" id="SEG81328.1"/>
    </source>
</evidence>
<protein>
    <submittedName>
        <fullName evidence="2">Uncharacterized protein</fullName>
    </submittedName>
</protein>
<sequence>MDGQATSPGAVDADEAIAGGVSAYKRMIADAIQARSEKQYQSHRKFERAVDRNTYMRERKAEGKSVRAYRSIKIEERLPGEDDPAFRARIRRERRREAEGKPGGPRGYKDLSGLTPEQKAQRKKEQAAERKRKQRGKTTPAGSDGLTSLEIKAALADLDLS</sequence>
<dbReference type="AlphaFoldDB" id="A0A1H6D8A2"/>
<gene>
    <name evidence="2" type="ORF">SAMN04488115_11810</name>
</gene>
<reference evidence="2 3" key="1">
    <citation type="submission" date="2016-10" db="EMBL/GenBank/DDBJ databases">
        <authorList>
            <person name="de Groot N.N."/>
        </authorList>
    </citation>
    <scope>NUCLEOTIDE SEQUENCE [LARGE SCALE GENOMIC DNA]</scope>
    <source>
        <strain evidence="2 3">DSM 26656</strain>
    </source>
</reference>
<feature type="region of interest" description="Disordered" evidence="1">
    <location>
        <begin position="73"/>
        <end position="150"/>
    </location>
</feature>
<proteinExistence type="predicted"/>
<name>A0A1H6D8A2_9HYPH</name>
<keyword evidence="3" id="KW-1185">Reference proteome</keyword>
<dbReference type="EMBL" id="FNUY01000018">
    <property type="protein sequence ID" value="SEG81328.1"/>
    <property type="molecule type" value="Genomic_DNA"/>
</dbReference>